<protein>
    <submittedName>
        <fullName evidence="2">Uncharacterized protein</fullName>
    </submittedName>
</protein>
<dbReference type="EMBL" id="ML121615">
    <property type="protein sequence ID" value="RPB18671.1"/>
    <property type="molecule type" value="Genomic_DNA"/>
</dbReference>
<evidence type="ECO:0000256" key="1">
    <source>
        <dbReference type="SAM" id="Phobius"/>
    </source>
</evidence>
<dbReference type="InParanoid" id="A0A3N4LDD0"/>
<organism evidence="2 3">
    <name type="scientific">Terfezia boudieri ATCC MYA-4762</name>
    <dbReference type="NCBI Taxonomy" id="1051890"/>
    <lineage>
        <taxon>Eukaryota</taxon>
        <taxon>Fungi</taxon>
        <taxon>Dikarya</taxon>
        <taxon>Ascomycota</taxon>
        <taxon>Pezizomycotina</taxon>
        <taxon>Pezizomycetes</taxon>
        <taxon>Pezizales</taxon>
        <taxon>Pezizaceae</taxon>
        <taxon>Terfezia</taxon>
    </lineage>
</organism>
<dbReference type="AlphaFoldDB" id="A0A3N4LDD0"/>
<keyword evidence="3" id="KW-1185">Reference proteome</keyword>
<reference evidence="2 3" key="1">
    <citation type="journal article" date="2018" name="Nat. Ecol. Evol.">
        <title>Pezizomycetes genomes reveal the molecular basis of ectomycorrhizal truffle lifestyle.</title>
        <authorList>
            <person name="Murat C."/>
            <person name="Payen T."/>
            <person name="Noel B."/>
            <person name="Kuo A."/>
            <person name="Morin E."/>
            <person name="Chen J."/>
            <person name="Kohler A."/>
            <person name="Krizsan K."/>
            <person name="Balestrini R."/>
            <person name="Da Silva C."/>
            <person name="Montanini B."/>
            <person name="Hainaut M."/>
            <person name="Levati E."/>
            <person name="Barry K.W."/>
            <person name="Belfiori B."/>
            <person name="Cichocki N."/>
            <person name="Clum A."/>
            <person name="Dockter R.B."/>
            <person name="Fauchery L."/>
            <person name="Guy J."/>
            <person name="Iotti M."/>
            <person name="Le Tacon F."/>
            <person name="Lindquist E.A."/>
            <person name="Lipzen A."/>
            <person name="Malagnac F."/>
            <person name="Mello A."/>
            <person name="Molinier V."/>
            <person name="Miyauchi S."/>
            <person name="Poulain J."/>
            <person name="Riccioni C."/>
            <person name="Rubini A."/>
            <person name="Sitrit Y."/>
            <person name="Splivallo R."/>
            <person name="Traeger S."/>
            <person name="Wang M."/>
            <person name="Zifcakova L."/>
            <person name="Wipf D."/>
            <person name="Zambonelli A."/>
            <person name="Paolocci F."/>
            <person name="Nowrousian M."/>
            <person name="Ottonello S."/>
            <person name="Baldrian P."/>
            <person name="Spatafora J.W."/>
            <person name="Henrissat B."/>
            <person name="Nagy L.G."/>
            <person name="Aury J.M."/>
            <person name="Wincker P."/>
            <person name="Grigoriev I.V."/>
            <person name="Bonfante P."/>
            <person name="Martin F.M."/>
        </authorList>
    </citation>
    <scope>NUCLEOTIDE SEQUENCE [LARGE SCALE GENOMIC DNA]</scope>
    <source>
        <strain evidence="2 3">ATCC MYA-4762</strain>
    </source>
</reference>
<gene>
    <name evidence="2" type="ORF">L211DRAFT_692177</name>
</gene>
<dbReference type="Proteomes" id="UP000267821">
    <property type="component" value="Unassembled WGS sequence"/>
</dbReference>
<accession>A0A3N4LDD0</accession>
<keyword evidence="1" id="KW-0472">Membrane</keyword>
<proteinExistence type="predicted"/>
<sequence>MVSSQTPYQPPWPDSEHQAIRTYAEQNPQEQYVPSEPTANNIELQDVLNREKKNVLKVLKFRAGVNTFSAGSLTFWSSRNPWLFLLLSFWPLISVYLFVCLLCFCHIHDAIPQLFRVYSILAYFLVM</sequence>
<name>A0A3N4LDD0_9PEZI</name>
<evidence type="ECO:0000313" key="3">
    <source>
        <dbReference type="Proteomes" id="UP000267821"/>
    </source>
</evidence>
<evidence type="ECO:0000313" key="2">
    <source>
        <dbReference type="EMBL" id="RPB18671.1"/>
    </source>
</evidence>
<feature type="transmembrane region" description="Helical" evidence="1">
    <location>
        <begin position="82"/>
        <end position="107"/>
    </location>
</feature>
<keyword evidence="1" id="KW-1133">Transmembrane helix</keyword>
<keyword evidence="1" id="KW-0812">Transmembrane</keyword>